<gene>
    <name evidence="3" type="ORF">CYY_009957</name>
</gene>
<evidence type="ECO:0000256" key="2">
    <source>
        <dbReference type="SAM" id="MobiDB-lite"/>
    </source>
</evidence>
<feature type="compositionally biased region" description="Basic and acidic residues" evidence="2">
    <location>
        <begin position="22"/>
        <end position="38"/>
    </location>
</feature>
<feature type="compositionally biased region" description="Basic and acidic residues" evidence="2">
    <location>
        <begin position="1"/>
        <end position="11"/>
    </location>
</feature>
<evidence type="ECO:0000313" key="4">
    <source>
        <dbReference type="Proteomes" id="UP000695562"/>
    </source>
</evidence>
<accession>A0A8J4PKT4</accession>
<proteinExistence type="predicted"/>
<name>A0A8J4PKT4_9MYCE</name>
<sequence length="144" mass="16830">MKRASVKENKETQQQQDNNDDDSSKDVNPEQEKKGIEDIVYNQHEKSMENDFKESLKQFTVSGSNEDTISSLLENDEYFFSRTVTKQEIDKQNQFLNRQGDYFTKCVVLEEENQELKNEIDSLKAQIAQQNKTIQELKLSLAKK</sequence>
<reference evidence="3" key="1">
    <citation type="submission" date="2020-01" db="EMBL/GenBank/DDBJ databases">
        <title>Development of genomics and gene disruption for Polysphondylium violaceum indicates a role for the polyketide synthase stlB in stalk morphogenesis.</title>
        <authorList>
            <person name="Narita B."/>
            <person name="Kawabe Y."/>
            <person name="Kin K."/>
            <person name="Saito T."/>
            <person name="Gibbs R."/>
            <person name="Kuspa A."/>
            <person name="Muzny D."/>
            <person name="Queller D."/>
            <person name="Richards S."/>
            <person name="Strassman J."/>
            <person name="Sucgang R."/>
            <person name="Worley K."/>
            <person name="Schaap P."/>
        </authorList>
    </citation>
    <scope>NUCLEOTIDE SEQUENCE</scope>
    <source>
        <strain evidence="3">QSvi11</strain>
    </source>
</reference>
<comment type="caution">
    <text evidence="3">The sequence shown here is derived from an EMBL/GenBank/DDBJ whole genome shotgun (WGS) entry which is preliminary data.</text>
</comment>
<dbReference type="OrthoDB" id="19608at2759"/>
<keyword evidence="1" id="KW-0175">Coiled coil</keyword>
<organism evidence="3 4">
    <name type="scientific">Polysphondylium violaceum</name>
    <dbReference type="NCBI Taxonomy" id="133409"/>
    <lineage>
        <taxon>Eukaryota</taxon>
        <taxon>Amoebozoa</taxon>
        <taxon>Evosea</taxon>
        <taxon>Eumycetozoa</taxon>
        <taxon>Dictyostelia</taxon>
        <taxon>Dictyosteliales</taxon>
        <taxon>Dictyosteliaceae</taxon>
        <taxon>Polysphondylium</taxon>
    </lineage>
</organism>
<feature type="region of interest" description="Disordered" evidence="2">
    <location>
        <begin position="1"/>
        <end position="38"/>
    </location>
</feature>
<evidence type="ECO:0000313" key="3">
    <source>
        <dbReference type="EMBL" id="KAF2068718.1"/>
    </source>
</evidence>
<feature type="coiled-coil region" evidence="1">
    <location>
        <begin position="106"/>
        <end position="140"/>
    </location>
</feature>
<dbReference type="AlphaFoldDB" id="A0A8J4PKT4"/>
<dbReference type="EMBL" id="AJWJ01000865">
    <property type="protein sequence ID" value="KAF2068718.1"/>
    <property type="molecule type" value="Genomic_DNA"/>
</dbReference>
<keyword evidence="4" id="KW-1185">Reference proteome</keyword>
<evidence type="ECO:0000256" key="1">
    <source>
        <dbReference type="SAM" id="Coils"/>
    </source>
</evidence>
<dbReference type="Proteomes" id="UP000695562">
    <property type="component" value="Unassembled WGS sequence"/>
</dbReference>
<protein>
    <submittedName>
        <fullName evidence="3">Uncharacterized protein</fullName>
    </submittedName>
</protein>